<organism evidence="1 2">
    <name type="scientific">Aerophobetes bacterium</name>
    <dbReference type="NCBI Taxonomy" id="2030807"/>
    <lineage>
        <taxon>Bacteria</taxon>
        <taxon>Candidatus Aerophobota</taxon>
    </lineage>
</organism>
<comment type="caution">
    <text evidence="1">The sequence shown here is derived from an EMBL/GenBank/DDBJ whole genome shotgun (WGS) entry which is preliminary data.</text>
</comment>
<gene>
    <name evidence="1" type="ORF">DRZ78_01645</name>
</gene>
<proteinExistence type="predicted"/>
<feature type="non-terminal residue" evidence="1">
    <location>
        <position position="1"/>
    </location>
</feature>
<evidence type="ECO:0000313" key="2">
    <source>
        <dbReference type="Proteomes" id="UP000277457"/>
    </source>
</evidence>
<evidence type="ECO:0000313" key="1">
    <source>
        <dbReference type="EMBL" id="RLE08128.1"/>
    </source>
</evidence>
<reference evidence="1 2" key="1">
    <citation type="submission" date="2018-06" db="EMBL/GenBank/DDBJ databases">
        <title>Extensive metabolic versatility and redundancy in microbially diverse, dynamic hydrothermal sediments.</title>
        <authorList>
            <person name="Dombrowski N."/>
            <person name="Teske A."/>
            <person name="Baker B.J."/>
        </authorList>
    </citation>
    <scope>NUCLEOTIDE SEQUENCE [LARGE SCALE GENOMIC DNA]</scope>
    <source>
        <strain evidence="1">B7_G13</strain>
    </source>
</reference>
<dbReference type="EMBL" id="QMPY01000043">
    <property type="protein sequence ID" value="RLE08128.1"/>
    <property type="molecule type" value="Genomic_DNA"/>
</dbReference>
<protein>
    <submittedName>
        <fullName evidence="1">Uncharacterized protein</fullName>
    </submittedName>
</protein>
<sequence>KRRANTIPSDSLIKKAYTDGIISYEEAYSWLLRKGYDSIFAKAYLYTEGKRTPDSLIKRAFQLGMISKEEAIQRLLAHGYEEVMAEAYLYTKEKPTPASLVKKALELGMISHDEALERLQALGWEQLFAEAYLREKEEEKAAELEEPWLPPTTLIKNAYKYNMISRDEALELLLQKGYTEKWANIELDLIDIKA</sequence>
<dbReference type="Proteomes" id="UP000277457">
    <property type="component" value="Unassembled WGS sequence"/>
</dbReference>
<accession>A0A662D242</accession>
<name>A0A662D242_UNCAE</name>
<dbReference type="AlphaFoldDB" id="A0A662D242"/>